<dbReference type="EMBL" id="BARW01030587">
    <property type="protein sequence ID" value="GAJ07548.1"/>
    <property type="molecule type" value="Genomic_DNA"/>
</dbReference>
<evidence type="ECO:0000313" key="1">
    <source>
        <dbReference type="EMBL" id="GAJ07548.1"/>
    </source>
</evidence>
<gene>
    <name evidence="1" type="ORF">S12H4_48865</name>
</gene>
<sequence>PEFALEQVVDLELEWEAFREDLAYLSDFAVSFRYPGESTDQKSALDAQRRCCRFRTAARKALGLEI</sequence>
<dbReference type="AlphaFoldDB" id="X1TQE8"/>
<accession>X1TQE8</accession>
<name>X1TQE8_9ZZZZ</name>
<organism evidence="1">
    <name type="scientific">marine sediment metagenome</name>
    <dbReference type="NCBI Taxonomy" id="412755"/>
    <lineage>
        <taxon>unclassified sequences</taxon>
        <taxon>metagenomes</taxon>
        <taxon>ecological metagenomes</taxon>
    </lineage>
</organism>
<evidence type="ECO:0008006" key="2">
    <source>
        <dbReference type="Google" id="ProtNLM"/>
    </source>
</evidence>
<protein>
    <recommendedName>
        <fullName evidence="2">HEPN domain-containing protein</fullName>
    </recommendedName>
</protein>
<proteinExistence type="predicted"/>
<comment type="caution">
    <text evidence="1">The sequence shown here is derived from an EMBL/GenBank/DDBJ whole genome shotgun (WGS) entry which is preliminary data.</text>
</comment>
<reference evidence="1" key="1">
    <citation type="journal article" date="2014" name="Front. Microbiol.">
        <title>High frequency of phylogenetically diverse reductive dehalogenase-homologous genes in deep subseafloor sedimentary metagenomes.</title>
        <authorList>
            <person name="Kawai M."/>
            <person name="Futagami T."/>
            <person name="Toyoda A."/>
            <person name="Takaki Y."/>
            <person name="Nishi S."/>
            <person name="Hori S."/>
            <person name="Arai W."/>
            <person name="Tsubouchi T."/>
            <person name="Morono Y."/>
            <person name="Uchiyama I."/>
            <person name="Ito T."/>
            <person name="Fujiyama A."/>
            <person name="Inagaki F."/>
            <person name="Takami H."/>
        </authorList>
    </citation>
    <scope>NUCLEOTIDE SEQUENCE</scope>
    <source>
        <strain evidence="1">Expedition CK06-06</strain>
    </source>
</reference>
<feature type="non-terminal residue" evidence="1">
    <location>
        <position position="1"/>
    </location>
</feature>